<evidence type="ECO:0000256" key="6">
    <source>
        <dbReference type="ARBA" id="ARBA00023235"/>
    </source>
</evidence>
<evidence type="ECO:0000256" key="2">
    <source>
        <dbReference type="ARBA" id="ARBA00004496"/>
    </source>
</evidence>
<organism evidence="9 10">
    <name type="scientific">Sporidiobolus salmonicolor</name>
    <name type="common">Yeast-like fungus</name>
    <name type="synonym">Sporobolomyces salmonicolor</name>
    <dbReference type="NCBI Taxonomy" id="5005"/>
    <lineage>
        <taxon>Eukaryota</taxon>
        <taxon>Fungi</taxon>
        <taxon>Dikarya</taxon>
        <taxon>Basidiomycota</taxon>
        <taxon>Pucciniomycotina</taxon>
        <taxon>Microbotryomycetes</taxon>
        <taxon>Sporidiobolales</taxon>
        <taxon>Sporidiobolaceae</taxon>
        <taxon>Sporobolomyces</taxon>
    </lineage>
</organism>
<dbReference type="AlphaFoldDB" id="A0A0D6ENN9"/>
<reference evidence="10" key="1">
    <citation type="submission" date="2015-02" db="EMBL/GenBank/DDBJ databases">
        <authorList>
            <person name="Gon?alves P."/>
        </authorList>
    </citation>
    <scope>NUCLEOTIDE SEQUENCE [LARGE SCALE GENOMIC DNA]</scope>
</reference>
<gene>
    <name evidence="9" type="primary">SPOSA6832_03228</name>
</gene>
<comment type="function">
    <text evidence="7">PPIases accelerate the folding of proteins. It catalyzes the cis-trans isomerization of proline imidic peptide bonds in oligopeptides.</text>
</comment>
<dbReference type="OrthoDB" id="16120at2759"/>
<keyword evidence="6 7" id="KW-0413">Isomerase</keyword>
<dbReference type="GO" id="GO:0005737">
    <property type="term" value="C:cytoplasm"/>
    <property type="evidence" value="ECO:0007669"/>
    <property type="project" value="UniProtKB-SubCell"/>
</dbReference>
<feature type="compositionally biased region" description="Pro residues" evidence="8">
    <location>
        <begin position="398"/>
        <end position="416"/>
    </location>
</feature>
<accession>A0A0D6ENN9</accession>
<evidence type="ECO:0000256" key="8">
    <source>
        <dbReference type="SAM" id="MobiDB-lite"/>
    </source>
</evidence>
<dbReference type="Proteomes" id="UP000243876">
    <property type="component" value="Unassembled WGS sequence"/>
</dbReference>
<dbReference type="Pfam" id="PF03095">
    <property type="entry name" value="PTPA"/>
    <property type="match status" value="1"/>
</dbReference>
<proteinExistence type="inferred from homology"/>
<sequence length="459" mass="49295">MLADNSLPDLPLLRHLPQTAPEPARKIFSEDDLEIWTKSRAYKDLDSFITRCSAAAEENHKKGETESSKGVKAITDWLEHIEGLVEEELDAGLDSKDGLREWLAKVDASATALHHHLIPPSQAVALPELSFHLLSSFGSPIRFDYGTGHELHFVIYLLILRLIGVLEPEDERSMVASVCAGYARLVRKLQKVFKLEAAGKMGVWGLDEHQRLVYQWGASAARGRPIAKPASVLAPPQFQLSQGSSHVFLASILHVDPKARRRAPADATTPSSSSSSLQAEEAPDLLRLYRTFVLHCLPAIQHLRFGPIFSWTSSTTGEALASSADDLDLDSDEVARQALLDSLDKRETSEGTVAPWAIPTLSGVRRPREVLEKLPPSSGRANGSVRAPSSVSGGSPPGGSPPGGGSPPPGGSPPASPESSPGGSPNGSPYPRPYAETSPRLRTASRLSISETFPGEAHA</sequence>
<feature type="region of interest" description="Disordered" evidence="8">
    <location>
        <begin position="372"/>
        <end position="459"/>
    </location>
</feature>
<dbReference type="EC" id="5.2.1.8" evidence="7"/>
<dbReference type="SUPFAM" id="SSF140984">
    <property type="entry name" value="PTPA-like"/>
    <property type="match status" value="1"/>
</dbReference>
<comment type="catalytic activity">
    <reaction evidence="1 7">
        <text>[protein]-peptidylproline (omega=180) = [protein]-peptidylproline (omega=0)</text>
        <dbReference type="Rhea" id="RHEA:16237"/>
        <dbReference type="Rhea" id="RHEA-COMP:10747"/>
        <dbReference type="Rhea" id="RHEA-COMP:10748"/>
        <dbReference type="ChEBI" id="CHEBI:83833"/>
        <dbReference type="ChEBI" id="CHEBI:83834"/>
        <dbReference type="EC" id="5.2.1.8"/>
    </reaction>
</comment>
<evidence type="ECO:0000256" key="1">
    <source>
        <dbReference type="ARBA" id="ARBA00000971"/>
    </source>
</evidence>
<evidence type="ECO:0000256" key="7">
    <source>
        <dbReference type="RuleBase" id="RU361210"/>
    </source>
</evidence>
<protein>
    <recommendedName>
        <fullName evidence="7">Serine/threonine-protein phosphatase 2A activator</fullName>
        <ecNumber evidence="7">5.2.1.8</ecNumber>
    </recommendedName>
    <alternativeName>
        <fullName evidence="7">Phosphotyrosyl phosphatase activator</fullName>
    </alternativeName>
</protein>
<dbReference type="InterPro" id="IPR004327">
    <property type="entry name" value="Phstyr_phstse_ac"/>
</dbReference>
<dbReference type="PANTHER" id="PTHR10012:SF0">
    <property type="entry name" value="SERINE_THREONINE-PROTEIN PHOSPHATASE 2A ACTIVATOR"/>
    <property type="match status" value="1"/>
</dbReference>
<dbReference type="GO" id="GO:0000159">
    <property type="term" value="C:protein phosphatase type 2A complex"/>
    <property type="evidence" value="ECO:0007669"/>
    <property type="project" value="TreeGrafter"/>
</dbReference>
<evidence type="ECO:0000313" key="9">
    <source>
        <dbReference type="EMBL" id="CEQ41521.1"/>
    </source>
</evidence>
<evidence type="ECO:0000256" key="5">
    <source>
        <dbReference type="ARBA" id="ARBA00023110"/>
    </source>
</evidence>
<dbReference type="GO" id="GO:0007052">
    <property type="term" value="P:mitotic spindle organization"/>
    <property type="evidence" value="ECO:0007669"/>
    <property type="project" value="TreeGrafter"/>
</dbReference>
<dbReference type="GO" id="GO:0003755">
    <property type="term" value="F:peptidyl-prolyl cis-trans isomerase activity"/>
    <property type="evidence" value="ECO:0007669"/>
    <property type="project" value="UniProtKB-KW"/>
</dbReference>
<dbReference type="InterPro" id="IPR043170">
    <property type="entry name" value="PTPA_C_lid"/>
</dbReference>
<evidence type="ECO:0000256" key="3">
    <source>
        <dbReference type="ARBA" id="ARBA00011019"/>
    </source>
</evidence>
<comment type="similarity">
    <text evidence="3 7">Belongs to the PTPA-type PPIase family.</text>
</comment>
<feature type="non-terminal residue" evidence="9">
    <location>
        <position position="1"/>
    </location>
</feature>
<keyword evidence="5 7" id="KW-0697">Rotamase</keyword>
<dbReference type="PANTHER" id="PTHR10012">
    <property type="entry name" value="SERINE/THREONINE-PROTEIN PHOSPHATASE 2A REGULATORY SUBUNIT B"/>
    <property type="match status" value="1"/>
</dbReference>
<dbReference type="Gene3D" id="1.20.120.1150">
    <property type="match status" value="1"/>
</dbReference>
<keyword evidence="10" id="KW-1185">Reference proteome</keyword>
<keyword evidence="4 7" id="KW-0963">Cytoplasm</keyword>
<dbReference type="GO" id="GO:0008160">
    <property type="term" value="F:protein tyrosine phosphatase activator activity"/>
    <property type="evidence" value="ECO:0007669"/>
    <property type="project" value="TreeGrafter"/>
</dbReference>
<dbReference type="EMBL" id="CENE01000015">
    <property type="protein sequence ID" value="CEQ41521.1"/>
    <property type="molecule type" value="Genomic_DNA"/>
</dbReference>
<comment type="subcellular location">
    <subcellularLocation>
        <location evidence="2 7">Cytoplasm</location>
    </subcellularLocation>
</comment>
<dbReference type="GO" id="GO:0005634">
    <property type="term" value="C:nucleus"/>
    <property type="evidence" value="ECO:0007669"/>
    <property type="project" value="TreeGrafter"/>
</dbReference>
<feature type="compositionally biased region" description="Low complexity" evidence="8">
    <location>
        <begin position="417"/>
        <end position="429"/>
    </location>
</feature>
<name>A0A0D6ENN9_SPOSA</name>
<evidence type="ECO:0000256" key="4">
    <source>
        <dbReference type="ARBA" id="ARBA00022490"/>
    </source>
</evidence>
<evidence type="ECO:0000313" key="10">
    <source>
        <dbReference type="Proteomes" id="UP000243876"/>
    </source>
</evidence>
<dbReference type="InterPro" id="IPR037218">
    <property type="entry name" value="PTPA_sf"/>
</dbReference>